<dbReference type="Gene3D" id="3.90.228.10">
    <property type="match status" value="1"/>
</dbReference>
<dbReference type="PANTHER" id="PTHR45740:SF2">
    <property type="entry name" value="POLY [ADP-RIBOSE] POLYMERASE"/>
    <property type="match status" value="1"/>
</dbReference>
<dbReference type="PANTHER" id="PTHR45740">
    <property type="entry name" value="POLY [ADP-RIBOSE] POLYMERASE"/>
    <property type="match status" value="1"/>
</dbReference>
<keyword evidence="1" id="KW-0520">NAD</keyword>
<dbReference type="GO" id="GO:0005634">
    <property type="term" value="C:nucleus"/>
    <property type="evidence" value="ECO:0007669"/>
    <property type="project" value="TreeGrafter"/>
</dbReference>
<evidence type="ECO:0000313" key="3">
    <source>
        <dbReference type="EMBL" id="KAE9545018.1"/>
    </source>
</evidence>
<dbReference type="AlphaFoldDB" id="A0A6G0U7C1"/>
<dbReference type="Proteomes" id="UP000475862">
    <property type="component" value="Unassembled WGS sequence"/>
</dbReference>
<dbReference type="OrthoDB" id="6610728at2759"/>
<dbReference type="GO" id="GO:0003950">
    <property type="term" value="F:NAD+ poly-ADP-ribosyltransferase activity"/>
    <property type="evidence" value="ECO:0007669"/>
    <property type="project" value="UniProtKB-UniRule"/>
</dbReference>
<protein>
    <recommendedName>
        <fullName evidence="1">Poly [ADP-ribose] polymerase</fullName>
        <shortName evidence="1">PARP</shortName>
        <ecNumber evidence="1">2.4.2.-</ecNumber>
    </recommendedName>
</protein>
<sequence>MVKCHLSDFSKASPLANIYQQNILEDYDYNNDDTNRSLFWGIKSYFKILNVKKVNNPQLYGMYLLWKEELKVSDSNQLKERQLYHATSPKNALSISQNNIDWRKTYRSRFGIGACFSTCPKYAHRYSSANGAFMICKVLTKKIEVVDVNYDLNVPTKRENDTSLSNTGKVYVKYDDNTFYPEFIVYYVLTGFDIIPTRA</sequence>
<dbReference type="SUPFAM" id="SSF56399">
    <property type="entry name" value="ADP-ribosylation"/>
    <property type="match status" value="1"/>
</dbReference>
<proteinExistence type="predicted"/>
<feature type="domain" description="PARP catalytic" evidence="2">
    <location>
        <begin position="1"/>
        <end position="199"/>
    </location>
</feature>
<gene>
    <name evidence="3" type="ORF">AGLY_000561</name>
</gene>
<comment type="caution">
    <text evidence="3">The sequence shown here is derived from an EMBL/GenBank/DDBJ whole genome shotgun (WGS) entry which is preliminary data.</text>
</comment>
<dbReference type="InterPro" id="IPR051712">
    <property type="entry name" value="ARTD-AVP"/>
</dbReference>
<dbReference type="InterPro" id="IPR012317">
    <property type="entry name" value="Poly(ADP-ribose)pol_cat_dom"/>
</dbReference>
<dbReference type="EMBL" id="VYZN01000001">
    <property type="protein sequence ID" value="KAE9545018.1"/>
    <property type="molecule type" value="Genomic_DNA"/>
</dbReference>
<reference evidence="3 4" key="1">
    <citation type="submission" date="2019-08" db="EMBL/GenBank/DDBJ databases">
        <title>The genome of the soybean aphid Biotype 1, its phylome, world population structure and adaptation to the North American continent.</title>
        <authorList>
            <person name="Giordano R."/>
            <person name="Donthu R.K."/>
            <person name="Hernandez A.G."/>
            <person name="Wright C.L."/>
            <person name="Zimin A.V."/>
        </authorList>
    </citation>
    <scope>NUCLEOTIDE SEQUENCE [LARGE SCALE GENOMIC DNA]</scope>
    <source>
        <tissue evidence="3">Whole aphids</tissue>
    </source>
</reference>
<dbReference type="EC" id="2.4.2.-" evidence="1"/>
<dbReference type="PROSITE" id="PS51059">
    <property type="entry name" value="PARP_CATALYTIC"/>
    <property type="match status" value="1"/>
</dbReference>
<dbReference type="GO" id="GO:1990404">
    <property type="term" value="F:NAD+-protein mono-ADP-ribosyltransferase activity"/>
    <property type="evidence" value="ECO:0007669"/>
    <property type="project" value="TreeGrafter"/>
</dbReference>
<evidence type="ECO:0000256" key="1">
    <source>
        <dbReference type="RuleBase" id="RU362114"/>
    </source>
</evidence>
<keyword evidence="1" id="KW-0328">Glycosyltransferase</keyword>
<keyword evidence="1" id="KW-0808">Transferase</keyword>
<accession>A0A6G0U7C1</accession>
<organism evidence="3 4">
    <name type="scientific">Aphis glycines</name>
    <name type="common">Soybean aphid</name>
    <dbReference type="NCBI Taxonomy" id="307491"/>
    <lineage>
        <taxon>Eukaryota</taxon>
        <taxon>Metazoa</taxon>
        <taxon>Ecdysozoa</taxon>
        <taxon>Arthropoda</taxon>
        <taxon>Hexapoda</taxon>
        <taxon>Insecta</taxon>
        <taxon>Pterygota</taxon>
        <taxon>Neoptera</taxon>
        <taxon>Paraneoptera</taxon>
        <taxon>Hemiptera</taxon>
        <taxon>Sternorrhyncha</taxon>
        <taxon>Aphidomorpha</taxon>
        <taxon>Aphidoidea</taxon>
        <taxon>Aphididae</taxon>
        <taxon>Aphidini</taxon>
        <taxon>Aphis</taxon>
        <taxon>Aphis</taxon>
    </lineage>
</organism>
<evidence type="ECO:0000259" key="2">
    <source>
        <dbReference type="PROSITE" id="PS51059"/>
    </source>
</evidence>
<keyword evidence="4" id="KW-1185">Reference proteome</keyword>
<dbReference type="Pfam" id="PF00644">
    <property type="entry name" value="PARP"/>
    <property type="match status" value="1"/>
</dbReference>
<name>A0A6G0U7C1_APHGL</name>
<evidence type="ECO:0000313" key="4">
    <source>
        <dbReference type="Proteomes" id="UP000475862"/>
    </source>
</evidence>